<organism evidence="3 4">
    <name type="scientific">Dendrothele bispora (strain CBS 962.96)</name>
    <dbReference type="NCBI Taxonomy" id="1314807"/>
    <lineage>
        <taxon>Eukaryota</taxon>
        <taxon>Fungi</taxon>
        <taxon>Dikarya</taxon>
        <taxon>Basidiomycota</taxon>
        <taxon>Agaricomycotina</taxon>
        <taxon>Agaricomycetes</taxon>
        <taxon>Agaricomycetidae</taxon>
        <taxon>Agaricales</taxon>
        <taxon>Agaricales incertae sedis</taxon>
        <taxon>Dendrothele</taxon>
    </lineage>
</organism>
<feature type="region of interest" description="Disordered" evidence="1">
    <location>
        <begin position="208"/>
        <end position="248"/>
    </location>
</feature>
<dbReference type="OrthoDB" id="8922241at2759"/>
<feature type="region of interest" description="Disordered" evidence="1">
    <location>
        <begin position="157"/>
        <end position="186"/>
    </location>
</feature>
<dbReference type="Proteomes" id="UP000297245">
    <property type="component" value="Unassembled WGS sequence"/>
</dbReference>
<dbReference type="SMART" id="SM00355">
    <property type="entry name" value="ZnF_C2H2"/>
    <property type="match status" value="2"/>
</dbReference>
<feature type="compositionally biased region" description="Basic residues" evidence="1">
    <location>
        <begin position="72"/>
        <end position="85"/>
    </location>
</feature>
<dbReference type="EMBL" id="ML179306">
    <property type="protein sequence ID" value="THU91415.1"/>
    <property type="molecule type" value="Genomic_DNA"/>
</dbReference>
<proteinExistence type="predicted"/>
<dbReference type="AlphaFoldDB" id="A0A4V4HEK3"/>
<name>A0A4V4HEK3_DENBC</name>
<feature type="domain" description="C2H2-type" evidence="2">
    <location>
        <begin position="25"/>
        <end position="45"/>
    </location>
</feature>
<evidence type="ECO:0000259" key="2">
    <source>
        <dbReference type="SMART" id="SM00355"/>
    </source>
</evidence>
<feature type="domain" description="C2H2-type" evidence="2">
    <location>
        <begin position="56"/>
        <end position="79"/>
    </location>
</feature>
<feature type="compositionally biased region" description="Low complexity" evidence="1">
    <location>
        <begin position="161"/>
        <end position="170"/>
    </location>
</feature>
<protein>
    <recommendedName>
        <fullName evidence="2">C2H2-type domain-containing protein</fullName>
    </recommendedName>
</protein>
<keyword evidence="4" id="KW-1185">Reference proteome</keyword>
<feature type="compositionally biased region" description="Low complexity" evidence="1">
    <location>
        <begin position="99"/>
        <end position="124"/>
    </location>
</feature>
<feature type="region of interest" description="Disordered" evidence="1">
    <location>
        <begin position="310"/>
        <end position="330"/>
    </location>
</feature>
<gene>
    <name evidence="3" type="ORF">K435DRAFT_968182</name>
</gene>
<evidence type="ECO:0000256" key="1">
    <source>
        <dbReference type="SAM" id="MobiDB-lite"/>
    </source>
</evidence>
<dbReference type="InterPro" id="IPR013087">
    <property type="entry name" value="Znf_C2H2_type"/>
</dbReference>
<feature type="compositionally biased region" description="Polar residues" evidence="1">
    <location>
        <begin position="208"/>
        <end position="223"/>
    </location>
</feature>
<evidence type="ECO:0000313" key="3">
    <source>
        <dbReference type="EMBL" id="THU91415.1"/>
    </source>
</evidence>
<accession>A0A4V4HEK3</accession>
<reference evidence="3 4" key="1">
    <citation type="journal article" date="2019" name="Nat. Ecol. Evol.">
        <title>Megaphylogeny resolves global patterns of mushroom evolution.</title>
        <authorList>
            <person name="Varga T."/>
            <person name="Krizsan K."/>
            <person name="Foldi C."/>
            <person name="Dima B."/>
            <person name="Sanchez-Garcia M."/>
            <person name="Sanchez-Ramirez S."/>
            <person name="Szollosi G.J."/>
            <person name="Szarkandi J.G."/>
            <person name="Papp V."/>
            <person name="Albert L."/>
            <person name="Andreopoulos W."/>
            <person name="Angelini C."/>
            <person name="Antonin V."/>
            <person name="Barry K.W."/>
            <person name="Bougher N.L."/>
            <person name="Buchanan P."/>
            <person name="Buyck B."/>
            <person name="Bense V."/>
            <person name="Catcheside P."/>
            <person name="Chovatia M."/>
            <person name="Cooper J."/>
            <person name="Damon W."/>
            <person name="Desjardin D."/>
            <person name="Finy P."/>
            <person name="Geml J."/>
            <person name="Haridas S."/>
            <person name="Hughes K."/>
            <person name="Justo A."/>
            <person name="Karasinski D."/>
            <person name="Kautmanova I."/>
            <person name="Kiss B."/>
            <person name="Kocsube S."/>
            <person name="Kotiranta H."/>
            <person name="LaButti K.M."/>
            <person name="Lechner B.E."/>
            <person name="Liimatainen K."/>
            <person name="Lipzen A."/>
            <person name="Lukacs Z."/>
            <person name="Mihaltcheva S."/>
            <person name="Morgado L.N."/>
            <person name="Niskanen T."/>
            <person name="Noordeloos M.E."/>
            <person name="Ohm R.A."/>
            <person name="Ortiz-Santana B."/>
            <person name="Ovrebo C."/>
            <person name="Racz N."/>
            <person name="Riley R."/>
            <person name="Savchenko A."/>
            <person name="Shiryaev A."/>
            <person name="Soop K."/>
            <person name="Spirin V."/>
            <person name="Szebenyi C."/>
            <person name="Tomsovsky M."/>
            <person name="Tulloss R.E."/>
            <person name="Uehling J."/>
            <person name="Grigoriev I.V."/>
            <person name="Vagvolgyi C."/>
            <person name="Papp T."/>
            <person name="Martin F.M."/>
            <person name="Miettinen O."/>
            <person name="Hibbett D.S."/>
            <person name="Nagy L.G."/>
        </authorList>
    </citation>
    <scope>NUCLEOTIDE SEQUENCE [LARGE SCALE GENOMIC DNA]</scope>
    <source>
        <strain evidence="3 4">CBS 962.96</strain>
    </source>
</reference>
<evidence type="ECO:0000313" key="4">
    <source>
        <dbReference type="Proteomes" id="UP000297245"/>
    </source>
</evidence>
<dbReference type="Gene3D" id="3.30.160.60">
    <property type="entry name" value="Classic Zinc Finger"/>
    <property type="match status" value="1"/>
</dbReference>
<sequence length="354" mass="39185">MEPPNHFRSDTGSKRICRRDSDGLFTCLVCGLRLRSGMSRHIKIHSPVENLANKILQCTQCDYRTDDPGSLTKHKKSSHGYKTRPRQQPIRPPPPPPQSTLSSSPSSPTSRLSLSSSSSNSRGSHTSRRAEPSKPLVYTFINFNIPYTDYHDSWQYSPPASGSDSTTSHGSGLGSEDPNSTEHGFTWVAPVVGPPSLMATAMPQTPSFNACKSIDSTATTPELTTPPRPSSSWPMDHTDREYMSSSSDSSPLSIASLLNNENDTYPGRGSYLDLHYEERGANSIRYQHYHSASYSPYGPTFTGKFRMEISHHSSSHHHPSGVRNRSTNYSSDQQILPPIRTLYGVSQHLPNSKY</sequence>
<feature type="region of interest" description="Disordered" evidence="1">
    <location>
        <begin position="66"/>
        <end position="131"/>
    </location>
</feature>